<reference evidence="6" key="1">
    <citation type="journal article" date="2020" name="Nature">
        <title>Giant virus diversity and host interactions through global metagenomics.</title>
        <authorList>
            <person name="Schulz F."/>
            <person name="Roux S."/>
            <person name="Paez-Espino D."/>
            <person name="Jungbluth S."/>
            <person name="Walsh D.A."/>
            <person name="Denef V.J."/>
            <person name="McMahon K.D."/>
            <person name="Konstantinidis K.T."/>
            <person name="Eloe-Fadrosh E.A."/>
            <person name="Kyrpides N.C."/>
            <person name="Woyke T."/>
        </authorList>
    </citation>
    <scope>NUCLEOTIDE SEQUENCE</scope>
    <source>
        <strain evidence="6">GVMAG-S-1035124-57</strain>
    </source>
</reference>
<comment type="subcellular location">
    <subcellularLocation>
        <location evidence="1">Membrane</location>
        <topology evidence="1">Single-pass type II membrane protein</topology>
    </subcellularLocation>
</comment>
<proteinExistence type="predicted"/>
<dbReference type="Pfam" id="PF02485">
    <property type="entry name" value="Branch"/>
    <property type="match status" value="1"/>
</dbReference>
<dbReference type="GO" id="GO:0016757">
    <property type="term" value="F:glycosyltransferase activity"/>
    <property type="evidence" value="ECO:0007669"/>
    <property type="project" value="UniProtKB-KW"/>
</dbReference>
<evidence type="ECO:0000256" key="3">
    <source>
        <dbReference type="ARBA" id="ARBA00022679"/>
    </source>
</evidence>
<dbReference type="InterPro" id="IPR003406">
    <property type="entry name" value="Glyco_trans_14"/>
</dbReference>
<sequence>MNCTDVTFCFLVTRDLTKEHIWREWFEGLRRLQFKCAIVVHCSHKDAIQSEWLKQHLIPDECTRTTAWGWLLNAMMSLYAHAIDAHPAAWYTLHSETCVPVVSPERFIDIFKRYKQHTFVSHCPAWWDPLKVHRANLHLLPPRLHLAHSQWCIFCHEDLHQMIHLPKTDEHLNAVLQTVAQGHTADESYAAIMLLIINNLKNVINRPTTLVDWKRTPNGNNPHTFVEWTDADASIVRSIREQAPNEFMFMRKFGPTFPDHVLQNPGAFF</sequence>
<keyword evidence="3" id="KW-0808">Transferase</keyword>
<protein>
    <submittedName>
        <fullName evidence="6">Uncharacterized protein</fullName>
    </submittedName>
</protein>
<evidence type="ECO:0000313" key="6">
    <source>
        <dbReference type="EMBL" id="QHU36072.1"/>
    </source>
</evidence>
<evidence type="ECO:0000256" key="4">
    <source>
        <dbReference type="ARBA" id="ARBA00023136"/>
    </source>
</evidence>
<organism evidence="6">
    <name type="scientific">viral metagenome</name>
    <dbReference type="NCBI Taxonomy" id="1070528"/>
    <lineage>
        <taxon>unclassified sequences</taxon>
        <taxon>metagenomes</taxon>
        <taxon>organismal metagenomes</taxon>
    </lineage>
</organism>
<keyword evidence="2" id="KW-0328">Glycosyltransferase</keyword>
<evidence type="ECO:0000256" key="5">
    <source>
        <dbReference type="ARBA" id="ARBA00023180"/>
    </source>
</evidence>
<evidence type="ECO:0000256" key="1">
    <source>
        <dbReference type="ARBA" id="ARBA00004606"/>
    </source>
</evidence>
<dbReference type="GO" id="GO:0016020">
    <property type="term" value="C:membrane"/>
    <property type="evidence" value="ECO:0007669"/>
    <property type="project" value="UniProtKB-SubCell"/>
</dbReference>
<keyword evidence="4" id="KW-0472">Membrane</keyword>
<dbReference type="InterPro" id="IPR044174">
    <property type="entry name" value="BC10-like"/>
</dbReference>
<name>A0A6C0M3N3_9ZZZZ</name>
<evidence type="ECO:0000256" key="2">
    <source>
        <dbReference type="ARBA" id="ARBA00022676"/>
    </source>
</evidence>
<accession>A0A6C0M3N3</accession>
<dbReference type="PANTHER" id="PTHR31042">
    <property type="entry name" value="CORE-2/I-BRANCHING BETA-1,6-N-ACETYLGLUCOSAMINYLTRANSFERASE FAMILY PROTEIN-RELATED"/>
    <property type="match status" value="1"/>
</dbReference>
<dbReference type="PANTHER" id="PTHR31042:SF150">
    <property type="entry name" value="OS06G0661900 PROTEIN"/>
    <property type="match status" value="1"/>
</dbReference>
<dbReference type="EMBL" id="MN740632">
    <property type="protein sequence ID" value="QHU36072.1"/>
    <property type="molecule type" value="Genomic_DNA"/>
</dbReference>
<keyword evidence="5" id="KW-0325">Glycoprotein</keyword>
<dbReference type="AlphaFoldDB" id="A0A6C0M3N3"/>